<feature type="non-terminal residue" evidence="2">
    <location>
        <position position="67"/>
    </location>
</feature>
<organism evidence="2 3">
    <name type="scientific">Drosophila guanche</name>
    <name type="common">Fruit fly</name>
    <dbReference type="NCBI Taxonomy" id="7266"/>
    <lineage>
        <taxon>Eukaryota</taxon>
        <taxon>Metazoa</taxon>
        <taxon>Ecdysozoa</taxon>
        <taxon>Arthropoda</taxon>
        <taxon>Hexapoda</taxon>
        <taxon>Insecta</taxon>
        <taxon>Pterygota</taxon>
        <taxon>Neoptera</taxon>
        <taxon>Endopterygota</taxon>
        <taxon>Diptera</taxon>
        <taxon>Brachycera</taxon>
        <taxon>Muscomorpha</taxon>
        <taxon>Ephydroidea</taxon>
        <taxon>Drosophilidae</taxon>
        <taxon>Drosophila</taxon>
        <taxon>Sophophora</taxon>
    </lineage>
</organism>
<sequence length="67" mass="7170">LDGLGMQLTDGEWTFSEVVASQERMQLLDRSAGEAFSRRLQLLDPSATSGLTAPDSGCPLQGSPFRA</sequence>
<feature type="non-terminal residue" evidence="2">
    <location>
        <position position="1"/>
    </location>
</feature>
<reference evidence="3" key="1">
    <citation type="submission" date="2018-01" db="EMBL/GenBank/DDBJ databases">
        <authorList>
            <person name="Alioto T."/>
            <person name="Alioto T."/>
        </authorList>
    </citation>
    <scope>NUCLEOTIDE SEQUENCE [LARGE SCALE GENOMIC DNA]</scope>
</reference>
<evidence type="ECO:0000256" key="1">
    <source>
        <dbReference type="SAM" id="MobiDB-lite"/>
    </source>
</evidence>
<dbReference type="Proteomes" id="UP000268350">
    <property type="component" value="Unassembled WGS sequence"/>
</dbReference>
<proteinExistence type="predicted"/>
<protein>
    <submittedName>
        <fullName evidence="2">Uncharacterized protein</fullName>
    </submittedName>
</protein>
<feature type="region of interest" description="Disordered" evidence="1">
    <location>
        <begin position="46"/>
        <end position="67"/>
    </location>
</feature>
<keyword evidence="3" id="KW-1185">Reference proteome</keyword>
<evidence type="ECO:0000313" key="3">
    <source>
        <dbReference type="Proteomes" id="UP000268350"/>
    </source>
</evidence>
<name>A0A3B0K9Q8_DROGU</name>
<accession>A0A3B0K9Q8</accession>
<dbReference type="EMBL" id="OUUW01000076">
    <property type="protein sequence ID" value="SPP90093.1"/>
    <property type="molecule type" value="Genomic_DNA"/>
</dbReference>
<evidence type="ECO:0000313" key="2">
    <source>
        <dbReference type="EMBL" id="SPP90093.1"/>
    </source>
</evidence>
<gene>
    <name evidence="2" type="ORF">DGUA_6G021042</name>
</gene>
<dbReference type="AlphaFoldDB" id="A0A3B0K9Q8"/>